<keyword evidence="10" id="KW-0408">Iron</keyword>
<dbReference type="OrthoDB" id="9801223at2"/>
<evidence type="ECO:0000256" key="13">
    <source>
        <dbReference type="SAM" id="Phobius"/>
    </source>
</evidence>
<keyword evidence="16" id="KW-1185">Reference proteome</keyword>
<name>A0A2V5L217_9MICC</name>
<comment type="subcellular location">
    <subcellularLocation>
        <location evidence="2">Membrane</location>
        <topology evidence="2">Multi-pass membrane protein</topology>
    </subcellularLocation>
</comment>
<keyword evidence="11" id="KW-0411">Iron-sulfur</keyword>
<evidence type="ECO:0000259" key="14">
    <source>
        <dbReference type="PROSITE" id="PS51384"/>
    </source>
</evidence>
<evidence type="ECO:0000256" key="9">
    <source>
        <dbReference type="ARBA" id="ARBA00023002"/>
    </source>
</evidence>
<accession>A0A2V5L217</accession>
<proteinExistence type="predicted"/>
<keyword evidence="5" id="KW-0001">2Fe-2S</keyword>
<keyword evidence="7" id="KW-0274">FAD</keyword>
<dbReference type="Pfam" id="PF01794">
    <property type="entry name" value="Ferric_reduct"/>
    <property type="match status" value="1"/>
</dbReference>
<evidence type="ECO:0000256" key="11">
    <source>
        <dbReference type="ARBA" id="ARBA00023014"/>
    </source>
</evidence>
<evidence type="ECO:0000256" key="3">
    <source>
        <dbReference type="ARBA" id="ARBA00022630"/>
    </source>
</evidence>
<reference evidence="15 16" key="1">
    <citation type="submission" date="2018-05" db="EMBL/GenBank/DDBJ databases">
        <title>Genetic diversity of glacier-inhabiting Cryobacterium bacteria in China and description of Cryobacterium mengkeensis sp. nov. and Arthrobacter glacialis sp. nov.</title>
        <authorList>
            <person name="Liu Q."/>
            <person name="Xin Y.-H."/>
        </authorList>
    </citation>
    <scope>NUCLEOTIDE SEQUENCE [LARGE SCALE GENOMIC DNA]</scope>
    <source>
        <strain evidence="15 16">LI2</strain>
    </source>
</reference>
<dbReference type="InterPro" id="IPR050415">
    <property type="entry name" value="MRET"/>
</dbReference>
<dbReference type="InterPro" id="IPR017927">
    <property type="entry name" value="FAD-bd_FR_type"/>
</dbReference>
<dbReference type="GO" id="GO:0050660">
    <property type="term" value="F:flavin adenine dinucleotide binding"/>
    <property type="evidence" value="ECO:0007669"/>
    <property type="project" value="TreeGrafter"/>
</dbReference>
<evidence type="ECO:0000256" key="7">
    <source>
        <dbReference type="ARBA" id="ARBA00022827"/>
    </source>
</evidence>
<evidence type="ECO:0000256" key="1">
    <source>
        <dbReference type="ARBA" id="ARBA00001974"/>
    </source>
</evidence>
<dbReference type="AlphaFoldDB" id="A0A2V5L217"/>
<evidence type="ECO:0000313" key="15">
    <source>
        <dbReference type="EMBL" id="PYI64522.1"/>
    </source>
</evidence>
<dbReference type="SUPFAM" id="SSF52343">
    <property type="entry name" value="Ferredoxin reductase-like, C-terminal NADP-linked domain"/>
    <property type="match status" value="1"/>
</dbReference>
<dbReference type="RefSeq" id="WP_110503083.1">
    <property type="nucleotide sequence ID" value="NZ_QJVD01000048.1"/>
</dbReference>
<evidence type="ECO:0000256" key="6">
    <source>
        <dbReference type="ARBA" id="ARBA00022723"/>
    </source>
</evidence>
<evidence type="ECO:0000256" key="2">
    <source>
        <dbReference type="ARBA" id="ARBA00004141"/>
    </source>
</evidence>
<dbReference type="Gene3D" id="3.40.50.80">
    <property type="entry name" value="Nucleotide-binding domain of ferredoxin-NADP reductase (FNR) module"/>
    <property type="match status" value="1"/>
</dbReference>
<keyword evidence="6" id="KW-0479">Metal-binding</keyword>
<feature type="transmembrane region" description="Helical" evidence="13">
    <location>
        <begin position="202"/>
        <end position="222"/>
    </location>
</feature>
<dbReference type="EMBL" id="QJVD01000048">
    <property type="protein sequence ID" value="PYI64522.1"/>
    <property type="molecule type" value="Genomic_DNA"/>
</dbReference>
<dbReference type="PANTHER" id="PTHR47354:SF8">
    <property type="entry name" value="1,2-PHENYLACETYL-COA EPOXIDASE, SUBUNIT E"/>
    <property type="match status" value="1"/>
</dbReference>
<keyword evidence="9" id="KW-0560">Oxidoreductase</keyword>
<dbReference type="PANTHER" id="PTHR47354">
    <property type="entry name" value="NADH OXIDOREDUCTASE HCR"/>
    <property type="match status" value="1"/>
</dbReference>
<feature type="transmembrane region" description="Helical" evidence="13">
    <location>
        <begin position="22"/>
        <end position="40"/>
    </location>
</feature>
<evidence type="ECO:0000256" key="5">
    <source>
        <dbReference type="ARBA" id="ARBA00022714"/>
    </source>
</evidence>
<evidence type="ECO:0000313" key="16">
    <source>
        <dbReference type="Proteomes" id="UP000247832"/>
    </source>
</evidence>
<comment type="caution">
    <text evidence="15">The sequence shown here is derived from an EMBL/GenBank/DDBJ whole genome shotgun (WGS) entry which is preliminary data.</text>
</comment>
<evidence type="ECO:0000256" key="8">
    <source>
        <dbReference type="ARBA" id="ARBA00022989"/>
    </source>
</evidence>
<dbReference type="Gene3D" id="2.40.30.10">
    <property type="entry name" value="Translation factors"/>
    <property type="match status" value="1"/>
</dbReference>
<keyword evidence="4 13" id="KW-0812">Transmembrane</keyword>
<dbReference type="InterPro" id="IPR039261">
    <property type="entry name" value="FNR_nucleotide-bd"/>
</dbReference>
<protein>
    <submittedName>
        <fullName evidence="15">Oxidoreductase</fullName>
    </submittedName>
</protein>
<dbReference type="Pfam" id="PF00175">
    <property type="entry name" value="NAD_binding_1"/>
    <property type="match status" value="1"/>
</dbReference>
<dbReference type="GO" id="GO:0046872">
    <property type="term" value="F:metal ion binding"/>
    <property type="evidence" value="ECO:0007669"/>
    <property type="project" value="UniProtKB-KW"/>
</dbReference>
<sequence>MATLTAHTPVTGRRSPARSGRLLRALIVAGVVGVLGAWWIDTPTSLAFTPAATATSLGELSGMVGAFLVCAQVLLIARVPWFEHAVGMDRLVSWHRTLGSTVLFLIISHVLLMILGVQLLTSSTPWSATATVLTSYPDMLTALIGTLLFFAIGISSARIPRGKISYEAWYWIHVTAYVAIFLTFFHELSAGVHFVNNPINRAVWIVLYFATASAVLTWRFILPATSAWKHRMQVYQVVHEGNGIDSIWLEGPHLDELGVRAGQFMMFRFITVGHMLTAHPFSLSSLPSDGLMRITVGSLGDHTSRMRHLKRGTAVFAEGPFGHFTPEASHRHKVLLVAGGAGIGPICALAQSLVTEGRNVVMVYRSTSHDRLALVEELRAIHPMVLHTVVGSRAELGRDPLGPRALKHQVKDICEREVYICGPEGMGVTVEASLSTLGISKRLIHREILSMG</sequence>
<dbReference type="InterPro" id="IPR001433">
    <property type="entry name" value="OxRdtase_FAD/NAD-bd"/>
</dbReference>
<dbReference type="InterPro" id="IPR017938">
    <property type="entry name" value="Riboflavin_synthase-like_b-brl"/>
</dbReference>
<dbReference type="GO" id="GO:0016491">
    <property type="term" value="F:oxidoreductase activity"/>
    <property type="evidence" value="ECO:0007669"/>
    <property type="project" value="UniProtKB-KW"/>
</dbReference>
<dbReference type="SUPFAM" id="SSF63380">
    <property type="entry name" value="Riboflavin synthase domain-like"/>
    <property type="match status" value="1"/>
</dbReference>
<feature type="transmembrane region" description="Helical" evidence="13">
    <location>
        <begin position="102"/>
        <end position="120"/>
    </location>
</feature>
<feature type="transmembrane region" description="Helical" evidence="13">
    <location>
        <begin position="169"/>
        <end position="190"/>
    </location>
</feature>
<keyword evidence="3" id="KW-0285">Flavoprotein</keyword>
<dbReference type="GO" id="GO:0016020">
    <property type="term" value="C:membrane"/>
    <property type="evidence" value="ECO:0007669"/>
    <property type="project" value="UniProtKB-SubCell"/>
</dbReference>
<feature type="transmembrane region" description="Helical" evidence="13">
    <location>
        <begin position="140"/>
        <end position="157"/>
    </location>
</feature>
<evidence type="ECO:0000256" key="12">
    <source>
        <dbReference type="ARBA" id="ARBA00023136"/>
    </source>
</evidence>
<dbReference type="InterPro" id="IPR013130">
    <property type="entry name" value="Fe3_Rdtase_TM_dom"/>
</dbReference>
<dbReference type="PROSITE" id="PS51384">
    <property type="entry name" value="FAD_FR"/>
    <property type="match status" value="1"/>
</dbReference>
<dbReference type="GO" id="GO:0051537">
    <property type="term" value="F:2 iron, 2 sulfur cluster binding"/>
    <property type="evidence" value="ECO:0007669"/>
    <property type="project" value="UniProtKB-KW"/>
</dbReference>
<dbReference type="PRINTS" id="PR00410">
    <property type="entry name" value="PHEHYDRXLASE"/>
</dbReference>
<dbReference type="Proteomes" id="UP000247832">
    <property type="component" value="Unassembled WGS sequence"/>
</dbReference>
<evidence type="ECO:0000256" key="10">
    <source>
        <dbReference type="ARBA" id="ARBA00023004"/>
    </source>
</evidence>
<evidence type="ECO:0000256" key="4">
    <source>
        <dbReference type="ARBA" id="ARBA00022692"/>
    </source>
</evidence>
<feature type="transmembrane region" description="Helical" evidence="13">
    <location>
        <begin position="60"/>
        <end position="81"/>
    </location>
</feature>
<gene>
    <name evidence="15" type="ORF">CVV68_21760</name>
</gene>
<keyword evidence="12 13" id="KW-0472">Membrane</keyword>
<feature type="domain" description="FAD-binding FR-type" evidence="14">
    <location>
        <begin position="227"/>
        <end position="327"/>
    </location>
</feature>
<comment type="cofactor">
    <cofactor evidence="1">
        <name>FAD</name>
        <dbReference type="ChEBI" id="CHEBI:57692"/>
    </cofactor>
</comment>
<keyword evidence="8 13" id="KW-1133">Transmembrane helix</keyword>
<organism evidence="15 16">
    <name type="scientific">Arthrobacter livingstonensis</name>
    <dbReference type="NCBI Taxonomy" id="670078"/>
    <lineage>
        <taxon>Bacteria</taxon>
        <taxon>Bacillati</taxon>
        <taxon>Actinomycetota</taxon>
        <taxon>Actinomycetes</taxon>
        <taxon>Micrococcales</taxon>
        <taxon>Micrococcaceae</taxon>
        <taxon>Arthrobacter</taxon>
    </lineage>
</organism>